<sequence length="132" mass="14429">MDSHDDAWFDALIERSSLGTAGARRLRERTPRAQADAVRQIIDLRNRMVHSLTDKSAAEAAMSLIQLLRDLGYEGQAERVLTEAFPGREVEVVVHLAQAISRYHQERQQPGVHADAAGGEAEPAGSDEAPAC</sequence>
<dbReference type="EMBL" id="JYIJ01000009">
    <property type="protein sequence ID" value="KWX05879.1"/>
    <property type="molecule type" value="Genomic_DNA"/>
</dbReference>
<evidence type="ECO:0000313" key="2">
    <source>
        <dbReference type="EMBL" id="KWX05879.1"/>
    </source>
</evidence>
<dbReference type="Proteomes" id="UP000070598">
    <property type="component" value="Unassembled WGS sequence"/>
</dbReference>
<evidence type="ECO:0000313" key="3">
    <source>
        <dbReference type="EMBL" id="KWX07396.1"/>
    </source>
</evidence>
<dbReference type="PATRIC" id="fig|1469144.8.peg.1605"/>
<evidence type="ECO:0000256" key="1">
    <source>
        <dbReference type="SAM" id="MobiDB-lite"/>
    </source>
</evidence>
<evidence type="ECO:0000313" key="5">
    <source>
        <dbReference type="Proteomes" id="UP000070659"/>
    </source>
</evidence>
<organism evidence="3 4">
    <name type="scientific">Carbonactinospora thermoautotrophica</name>
    <dbReference type="NCBI Taxonomy" id="1469144"/>
    <lineage>
        <taxon>Bacteria</taxon>
        <taxon>Bacillati</taxon>
        <taxon>Actinomycetota</taxon>
        <taxon>Actinomycetes</taxon>
        <taxon>Kitasatosporales</taxon>
        <taxon>Carbonactinosporaceae</taxon>
        <taxon>Carbonactinospora</taxon>
    </lineage>
</organism>
<dbReference type="Proteomes" id="UP000070659">
    <property type="component" value="Unassembled WGS sequence"/>
</dbReference>
<feature type="region of interest" description="Disordered" evidence="1">
    <location>
        <begin position="104"/>
        <end position="132"/>
    </location>
</feature>
<gene>
    <name evidence="2" type="ORF">TH66_00715</name>
    <name evidence="3" type="ORF">TR74_18960</name>
</gene>
<name>A0A132NBM2_9ACTN</name>
<dbReference type="AlphaFoldDB" id="A0A132NBM2"/>
<reference evidence="3 5" key="1">
    <citation type="submission" date="2015-02" db="EMBL/GenBank/DDBJ databases">
        <title>Physiological reanalysis, assessment of diazotrophy, and genome sequences of multiple isolates of Streptomyces thermoautotrophicus.</title>
        <authorList>
            <person name="MacKellar D.C."/>
            <person name="Lieber L."/>
            <person name="Norman J."/>
            <person name="Bolger A."/>
            <person name="Tobin C."/>
            <person name="Murray J.W."/>
            <person name="Prell J."/>
        </authorList>
    </citation>
    <scope>NUCLEOTIDE SEQUENCE [LARGE SCALE GENOMIC DNA]</scope>
    <source>
        <strain evidence="3 5">UBT1</strain>
    </source>
</reference>
<feature type="compositionally biased region" description="Low complexity" evidence="1">
    <location>
        <begin position="114"/>
        <end position="132"/>
    </location>
</feature>
<proteinExistence type="predicted"/>
<evidence type="ECO:0000313" key="4">
    <source>
        <dbReference type="Proteomes" id="UP000070598"/>
    </source>
</evidence>
<accession>A0A132NBM2</accession>
<dbReference type="EMBL" id="JYIK01001059">
    <property type="protein sequence ID" value="KWX07396.1"/>
    <property type="molecule type" value="Genomic_DNA"/>
</dbReference>
<dbReference type="RefSeq" id="WP_067067761.1">
    <property type="nucleotide sequence ID" value="NZ_JYIJ01000009.1"/>
</dbReference>
<protein>
    <submittedName>
        <fullName evidence="3">Uncharacterized protein</fullName>
    </submittedName>
</protein>
<reference evidence="4" key="2">
    <citation type="submission" date="2015-02" db="EMBL/GenBank/DDBJ databases">
        <title>Physiological reanalysis, assessment of diazotrophy, and genome sequences of multiple isolates of Streptomyces thermoautotrophicus.</title>
        <authorList>
            <person name="MacKellar D.C."/>
            <person name="Lieber L."/>
            <person name="Norman J."/>
            <person name="Bolger A."/>
            <person name="Tobin C."/>
            <person name="Murray J.W."/>
            <person name="Friesen M."/>
            <person name="Prell J."/>
        </authorList>
    </citation>
    <scope>NUCLEOTIDE SEQUENCE [LARGE SCALE GENOMIC DNA]</scope>
    <source>
        <strain evidence="4">UBT1</strain>
    </source>
</reference>
<comment type="caution">
    <text evidence="3">The sequence shown here is derived from an EMBL/GenBank/DDBJ whole genome shotgun (WGS) entry which is preliminary data.</text>
</comment>